<evidence type="ECO:0000313" key="1">
    <source>
        <dbReference type="EMBL" id="CDW85903.1"/>
    </source>
</evidence>
<reference evidence="1 2" key="1">
    <citation type="submission" date="2014-06" db="EMBL/GenBank/DDBJ databases">
        <authorList>
            <person name="Swart Estienne"/>
        </authorList>
    </citation>
    <scope>NUCLEOTIDE SEQUENCE [LARGE SCALE GENOMIC DNA]</scope>
    <source>
        <strain evidence="1 2">130c</strain>
    </source>
</reference>
<dbReference type="InParanoid" id="A0A078AYR0"/>
<name>A0A078AYR0_STYLE</name>
<accession>A0A078AYR0</accession>
<dbReference type="EMBL" id="CCKQ01014153">
    <property type="protein sequence ID" value="CDW85903.1"/>
    <property type="molecule type" value="Genomic_DNA"/>
</dbReference>
<gene>
    <name evidence="1" type="primary">Contig18095.g19235</name>
    <name evidence="1" type="ORF">STYLEM_14993</name>
</gene>
<evidence type="ECO:0000313" key="2">
    <source>
        <dbReference type="Proteomes" id="UP000039865"/>
    </source>
</evidence>
<organism evidence="1 2">
    <name type="scientific">Stylonychia lemnae</name>
    <name type="common">Ciliate</name>
    <dbReference type="NCBI Taxonomy" id="5949"/>
    <lineage>
        <taxon>Eukaryota</taxon>
        <taxon>Sar</taxon>
        <taxon>Alveolata</taxon>
        <taxon>Ciliophora</taxon>
        <taxon>Intramacronucleata</taxon>
        <taxon>Spirotrichea</taxon>
        <taxon>Stichotrichia</taxon>
        <taxon>Sporadotrichida</taxon>
        <taxon>Oxytrichidae</taxon>
        <taxon>Stylonychinae</taxon>
        <taxon>Stylonychia</taxon>
    </lineage>
</organism>
<keyword evidence="2" id="KW-1185">Reference proteome</keyword>
<protein>
    <submittedName>
        <fullName evidence="1">Uncharacterized protein</fullName>
    </submittedName>
</protein>
<sequence length="252" mass="29576">MNSEKIIQQQSQLNEWFNLFKRHRSITQDQQIQSDESSDALQRIKPLSLKDDLDLKTTHIFVINLVRLQGRLFNEHSNLKDLKSITLHLTLVRKDFEFIGRTYSTQQYQCTIDEEFLVKVNFEKQIIPQNVDSILNQRKISHDIVFLVENKDEFDGLQVAVEISGNLDLQNGLTKRIPIGYTLLPVIARKIEQEIDRLQSKIDTQLKIQDPNQIFYIGFKENLIIGSLRDFLSDKLLLQSCNLFTAFDFNWY</sequence>
<dbReference type="Proteomes" id="UP000039865">
    <property type="component" value="Unassembled WGS sequence"/>
</dbReference>
<dbReference type="AlphaFoldDB" id="A0A078AYR0"/>
<proteinExistence type="predicted"/>